<accession>A0A0D2J681</accession>
<proteinExistence type="predicted"/>
<dbReference type="PATRIC" id="fig|1429043.3.peg.2479"/>
<reference evidence="2 3" key="1">
    <citation type="submission" date="2013-11" db="EMBL/GenBank/DDBJ databases">
        <title>Metagenomic analysis of a methanogenic consortium involved in long chain n-alkane degradation.</title>
        <authorList>
            <person name="Davidova I.A."/>
            <person name="Callaghan A.V."/>
            <person name="Wawrik B."/>
            <person name="Pruitt S."/>
            <person name="Marks C."/>
            <person name="Duncan K.E."/>
            <person name="Suflita J.M."/>
        </authorList>
    </citation>
    <scope>NUCLEOTIDE SEQUENCE [LARGE SCALE GENOMIC DNA]</scope>
    <source>
        <strain evidence="2 3">SPR</strain>
    </source>
</reference>
<dbReference type="InterPro" id="IPR046913">
    <property type="entry name" value="ABC-3C_CTD7"/>
</dbReference>
<dbReference type="RefSeq" id="WP_044348724.1">
    <property type="nucleotide sequence ID" value="NZ_AZAC01000014.1"/>
</dbReference>
<protein>
    <recommendedName>
        <fullName evidence="1">ABC-three component systems C-terminal domain-containing protein</fullName>
    </recommendedName>
</protein>
<evidence type="ECO:0000313" key="3">
    <source>
        <dbReference type="Proteomes" id="UP000032233"/>
    </source>
</evidence>
<organism evidence="2 3">
    <name type="scientific">Dethiosulfatarculus sandiegensis</name>
    <dbReference type="NCBI Taxonomy" id="1429043"/>
    <lineage>
        <taxon>Bacteria</taxon>
        <taxon>Pseudomonadati</taxon>
        <taxon>Thermodesulfobacteriota</taxon>
        <taxon>Desulfarculia</taxon>
        <taxon>Desulfarculales</taxon>
        <taxon>Desulfarculaceae</taxon>
        <taxon>Dethiosulfatarculus</taxon>
    </lineage>
</organism>
<evidence type="ECO:0000313" key="2">
    <source>
        <dbReference type="EMBL" id="KIX13649.1"/>
    </source>
</evidence>
<dbReference type="Pfam" id="PF20283">
    <property type="entry name" value="CTD7"/>
    <property type="match status" value="1"/>
</dbReference>
<comment type="caution">
    <text evidence="2">The sequence shown here is derived from an EMBL/GenBank/DDBJ whole genome shotgun (WGS) entry which is preliminary data.</text>
</comment>
<dbReference type="AlphaFoldDB" id="A0A0D2J681"/>
<dbReference type="STRING" id="1429043.X474_11655"/>
<sequence>MTSSNSQFSAPEQALGYIYQLRYALLQTLQLPEEVECFIEKDDDIDFTDPEEGRILASLKHKAPGDSLSDLSPDFWKSVRIWLDYYLRKEISTDTVSFYLCTTGQISTGSLLEAFLPGVQKTNTFLDRINETLNRSESKTIAKTKDLLARLPDNDWLDFFNRITIFDYQERIQDIPNQIINERFRPIRPQFRIPVYERLEGWWINLCINLLTGHRPQAICGWEVSEKLGIIAEQFIEDNLPVDFENAEPEGKIDPDSDERYFVKQLRAIGLRSDRLRRAILDYYRAFEQRGAWLREEVTLSGELEQYDDRLVDEWSRLREIVFEELDDSTPEDLLQMTGRKLINQLSTMGNPNLRVRKGVTATFVTMGSYHMLANEETPRVHWHPRFNERMEEILYGSKS</sequence>
<keyword evidence="3" id="KW-1185">Reference proteome</keyword>
<dbReference type="EMBL" id="AZAC01000014">
    <property type="protein sequence ID" value="KIX13649.1"/>
    <property type="molecule type" value="Genomic_DNA"/>
</dbReference>
<gene>
    <name evidence="2" type="ORF">X474_11655</name>
</gene>
<name>A0A0D2J681_9BACT</name>
<dbReference type="InParanoid" id="A0A0D2J681"/>
<dbReference type="OrthoDB" id="2786695at2"/>
<evidence type="ECO:0000259" key="1">
    <source>
        <dbReference type="Pfam" id="PF20283"/>
    </source>
</evidence>
<dbReference type="Proteomes" id="UP000032233">
    <property type="component" value="Unassembled WGS sequence"/>
</dbReference>
<feature type="domain" description="ABC-three component systems C-terminal" evidence="1">
    <location>
        <begin position="262"/>
        <end position="390"/>
    </location>
</feature>